<feature type="region of interest" description="Disordered" evidence="11">
    <location>
        <begin position="756"/>
        <end position="783"/>
    </location>
</feature>
<proteinExistence type="inferred from homology"/>
<gene>
    <name evidence="14" type="primary">LOC108674954</name>
</gene>
<dbReference type="PANTHER" id="PTHR12876:SF35">
    <property type="entry name" value="LD08718P-RELATED"/>
    <property type="match status" value="1"/>
</dbReference>
<dbReference type="GO" id="GO:0004521">
    <property type="term" value="F:RNA endonuclease activity"/>
    <property type="evidence" value="ECO:0007669"/>
    <property type="project" value="TreeGrafter"/>
</dbReference>
<evidence type="ECO:0000313" key="13">
    <source>
        <dbReference type="Proteomes" id="UP000694843"/>
    </source>
</evidence>
<protein>
    <submittedName>
        <fullName evidence="14">Uncharacterized protein LOC108674954</fullName>
    </submittedName>
</protein>
<dbReference type="GO" id="GO:0036464">
    <property type="term" value="C:cytoplasmic ribonucleoprotein granule"/>
    <property type="evidence" value="ECO:0007669"/>
    <property type="project" value="TreeGrafter"/>
</dbReference>
<dbReference type="AlphaFoldDB" id="A0A8B7NXA3"/>
<keyword evidence="4 10" id="KW-0479">Metal-binding</keyword>
<feature type="compositionally biased region" description="Low complexity" evidence="11">
    <location>
        <begin position="295"/>
        <end position="309"/>
    </location>
</feature>
<dbReference type="Proteomes" id="UP000694843">
    <property type="component" value="Unplaced"/>
</dbReference>
<evidence type="ECO:0000256" key="4">
    <source>
        <dbReference type="ARBA" id="ARBA00022723"/>
    </source>
</evidence>
<organism evidence="13 14">
    <name type="scientific">Hyalella azteca</name>
    <name type="common">Amphipod</name>
    <dbReference type="NCBI Taxonomy" id="294128"/>
    <lineage>
        <taxon>Eukaryota</taxon>
        <taxon>Metazoa</taxon>
        <taxon>Ecdysozoa</taxon>
        <taxon>Arthropoda</taxon>
        <taxon>Crustacea</taxon>
        <taxon>Multicrustacea</taxon>
        <taxon>Malacostraca</taxon>
        <taxon>Eumalacostraca</taxon>
        <taxon>Peracarida</taxon>
        <taxon>Amphipoda</taxon>
        <taxon>Senticaudata</taxon>
        <taxon>Talitrida</taxon>
        <taxon>Talitroidea</taxon>
        <taxon>Hyalellidae</taxon>
        <taxon>Hyalella</taxon>
    </lineage>
</organism>
<feature type="compositionally biased region" description="Low complexity" evidence="11">
    <location>
        <begin position="767"/>
        <end position="778"/>
    </location>
</feature>
<feature type="region of interest" description="Disordered" evidence="11">
    <location>
        <begin position="1"/>
        <end position="109"/>
    </location>
</feature>
<evidence type="ECO:0000256" key="11">
    <source>
        <dbReference type="SAM" id="MobiDB-lite"/>
    </source>
</evidence>
<keyword evidence="9" id="KW-0460">Magnesium</keyword>
<dbReference type="RefSeq" id="XP_018018429.1">
    <property type="nucleotide sequence ID" value="XM_018162940.2"/>
</dbReference>
<dbReference type="InterPro" id="IPR021869">
    <property type="entry name" value="RNase_Zc3h12_NYN"/>
</dbReference>
<feature type="compositionally biased region" description="Low complexity" evidence="11">
    <location>
        <begin position="39"/>
        <end position="51"/>
    </location>
</feature>
<feature type="region of interest" description="Disordered" evidence="11">
    <location>
        <begin position="207"/>
        <end position="309"/>
    </location>
</feature>
<feature type="region of interest" description="Disordered" evidence="11">
    <location>
        <begin position="596"/>
        <end position="703"/>
    </location>
</feature>
<dbReference type="InterPro" id="IPR040546">
    <property type="entry name" value="Rege-1_UBA-like"/>
</dbReference>
<dbReference type="KEGG" id="hazt:108674954"/>
<dbReference type="InterPro" id="IPR000571">
    <property type="entry name" value="Znf_CCCH"/>
</dbReference>
<reference evidence="14" key="1">
    <citation type="submission" date="2025-08" db="UniProtKB">
        <authorList>
            <consortium name="RefSeq"/>
        </authorList>
    </citation>
    <scope>IDENTIFICATION</scope>
    <source>
        <tissue evidence="14">Whole organism</tissue>
    </source>
</reference>
<keyword evidence="7" id="KW-0378">Hydrolase</keyword>
<sequence length="982" mass="105440">MSCPPDAPRDHALLKRLQGDESGKAGPTIKSKPFFGTQASCSPCSSNPASPTREDAQSGVLQSRRALRNEDSSYDSDFESSEVLGPASTASGPDEAPLGEEQHEDVSRTVSDTLAAEFAEYVTMQPNTSTTPVLPTATSKTIVTSDEVTSTTSCSSPVFVASSFSVPTGGSSAAMDLFSCSESTAKDVPVITTVGASNALVCVDKSESVARTQPSESKPETTTAKSLLTSTSSLPSHSVLSSKGGINTGSSSVTIRPHTSVVSSLSSRPSSAPATQSLARSASTAVTSQAGSAPTSTSISTSIGKTWSGSESSIYGQQVEFGIKLGYSESLVQLALKKLGGKPAKNELLDELIRLGAVMPKSESELEGPLATPAEGDDAKETDPSLALRPIIIDGSNVAMSHGNKNVFSCRGLSVCVEWFRERGHKEILVFVPAWRKEFSRWDAKITDQQVLEELEQQKVLVFTPSRTGHTSGRRIIPYDDRYILNEAVLSGGVVVSNDNFRDLAAESSTFRRVVEEALLMYSWVNGRFVPPDDPLGRNGPTLDAFLRRPVSTHSNPQARDLGLCPYGKKCTYGNKCKYQHPERGTQPIKSVTERLQEQREKHYLDKATKSRDSSPGESSRANNSQAAERGPPGSGKKPLSRTPSSHGGSSLSSTTACLPTPPVPHDAPGHDSRFSDASTPTTTSAAPATAHQGVPSSPAPATTAAPLLMQQQHPMLSAQPSYDQSSLQQSLPHDVFKNQMFSSDSCLHPSFASQAHTVQHQHLHHQPSGPHQQSSSHTAVQRMQSYQQVAAAGGWGYQPPRPQDACETSHFSELAMAERQPSDTDSASSCDNTHQKLRRQLTLNPSNDHRLAKINKEASQQKSVPMAGHFGGLQSMPPQYQQQLQTMNMASNQHLISQHQYQNPLQSFSPFIPEQNLLQQTPQSQMGPVFSVNQSPLPSHLYRHHQQQQQQGAHPHVARFSSAPDPIVGSTSTCSNAQLDI</sequence>
<dbReference type="GO" id="GO:0005634">
    <property type="term" value="C:nucleus"/>
    <property type="evidence" value="ECO:0007669"/>
    <property type="project" value="TreeGrafter"/>
</dbReference>
<feature type="compositionally biased region" description="Low complexity" evidence="11">
    <location>
        <begin position="221"/>
        <end position="242"/>
    </location>
</feature>
<keyword evidence="8 10" id="KW-0862">Zinc</keyword>
<evidence type="ECO:0000256" key="1">
    <source>
        <dbReference type="ARBA" id="ARBA00001946"/>
    </source>
</evidence>
<dbReference type="GO" id="GO:0016787">
    <property type="term" value="F:hydrolase activity"/>
    <property type="evidence" value="ECO:0007669"/>
    <property type="project" value="UniProtKB-KW"/>
</dbReference>
<feature type="region of interest" description="Disordered" evidence="11">
    <location>
        <begin position="816"/>
        <end position="836"/>
    </location>
</feature>
<dbReference type="Gene3D" id="3.40.50.11980">
    <property type="match status" value="1"/>
</dbReference>
<evidence type="ECO:0000256" key="6">
    <source>
        <dbReference type="ARBA" id="ARBA00022771"/>
    </source>
</evidence>
<evidence type="ECO:0000256" key="9">
    <source>
        <dbReference type="ARBA" id="ARBA00022842"/>
    </source>
</evidence>
<name>A0A8B7NXA3_HYAAZ</name>
<feature type="zinc finger region" description="C3H1-type" evidence="10">
    <location>
        <begin position="559"/>
        <end position="584"/>
    </location>
</feature>
<dbReference type="Pfam" id="PF11977">
    <property type="entry name" value="RNase_Zc3h12a"/>
    <property type="match status" value="1"/>
</dbReference>
<comment type="similarity">
    <text evidence="2">Belongs to the ZC3H12 family.</text>
</comment>
<evidence type="ECO:0000256" key="5">
    <source>
        <dbReference type="ARBA" id="ARBA00022759"/>
    </source>
</evidence>
<dbReference type="InterPro" id="IPR051101">
    <property type="entry name" value="ZC3H12/N4BP1_RNase_Reg"/>
</dbReference>
<accession>A0A8B7NXA3</accession>
<feature type="domain" description="C3H1-type" evidence="12">
    <location>
        <begin position="559"/>
        <end position="584"/>
    </location>
</feature>
<evidence type="ECO:0000256" key="7">
    <source>
        <dbReference type="ARBA" id="ARBA00022801"/>
    </source>
</evidence>
<evidence type="ECO:0000256" key="3">
    <source>
        <dbReference type="ARBA" id="ARBA00022722"/>
    </source>
</evidence>
<evidence type="ECO:0000259" key="12">
    <source>
        <dbReference type="PROSITE" id="PS50103"/>
    </source>
</evidence>
<dbReference type="GO" id="GO:0003729">
    <property type="term" value="F:mRNA binding"/>
    <property type="evidence" value="ECO:0007669"/>
    <property type="project" value="TreeGrafter"/>
</dbReference>
<dbReference type="PROSITE" id="PS50103">
    <property type="entry name" value="ZF_C3H1"/>
    <property type="match status" value="1"/>
</dbReference>
<feature type="compositionally biased region" description="Basic and acidic residues" evidence="11">
    <location>
        <begin position="596"/>
        <end position="615"/>
    </location>
</feature>
<dbReference type="OrthoDB" id="392925at2759"/>
<feature type="compositionally biased region" description="Polar residues" evidence="11">
    <location>
        <begin position="275"/>
        <end position="294"/>
    </location>
</feature>
<feature type="compositionally biased region" description="Polar residues" evidence="11">
    <location>
        <begin position="244"/>
        <end position="254"/>
    </location>
</feature>
<evidence type="ECO:0000313" key="14">
    <source>
        <dbReference type="RefSeq" id="XP_018018429.1"/>
    </source>
</evidence>
<comment type="cofactor">
    <cofactor evidence="1">
        <name>Mg(2+)</name>
        <dbReference type="ChEBI" id="CHEBI:18420"/>
    </cofactor>
</comment>
<feature type="compositionally biased region" description="Polar residues" evidence="11">
    <location>
        <begin position="824"/>
        <end position="833"/>
    </location>
</feature>
<keyword evidence="5" id="KW-0255">Endonuclease</keyword>
<evidence type="ECO:0000256" key="10">
    <source>
        <dbReference type="PROSITE-ProRule" id="PRU00723"/>
    </source>
</evidence>
<feature type="region of interest" description="Disordered" evidence="11">
    <location>
        <begin position="945"/>
        <end position="982"/>
    </location>
</feature>
<feature type="compositionally biased region" description="Basic and acidic residues" evidence="11">
    <location>
        <begin position="7"/>
        <end position="23"/>
    </location>
</feature>
<keyword evidence="13" id="KW-1185">Reference proteome</keyword>
<evidence type="ECO:0000256" key="8">
    <source>
        <dbReference type="ARBA" id="ARBA00022833"/>
    </source>
</evidence>
<keyword evidence="6 10" id="KW-0863">Zinc-finger</keyword>
<dbReference type="PANTHER" id="PTHR12876">
    <property type="entry name" value="N4BP1-RELATED"/>
    <property type="match status" value="1"/>
</dbReference>
<dbReference type="GO" id="GO:0008270">
    <property type="term" value="F:zinc ion binding"/>
    <property type="evidence" value="ECO:0007669"/>
    <property type="project" value="UniProtKB-KW"/>
</dbReference>
<evidence type="ECO:0000256" key="2">
    <source>
        <dbReference type="ARBA" id="ARBA00010922"/>
    </source>
</evidence>
<dbReference type="Pfam" id="PF18039">
    <property type="entry name" value="UBA_6"/>
    <property type="match status" value="1"/>
</dbReference>
<feature type="compositionally biased region" description="Low complexity" evidence="11">
    <location>
        <begin position="641"/>
        <end position="656"/>
    </location>
</feature>
<feature type="compositionally biased region" description="Low complexity" evidence="11">
    <location>
        <begin position="678"/>
        <end position="703"/>
    </location>
</feature>
<dbReference type="GeneID" id="108674954"/>
<feature type="compositionally biased region" description="Low complexity" evidence="11">
    <location>
        <begin position="260"/>
        <end position="274"/>
    </location>
</feature>
<keyword evidence="3" id="KW-0540">Nuclease</keyword>
<feature type="compositionally biased region" description="Polar residues" evidence="11">
    <location>
        <begin position="616"/>
        <end position="627"/>
    </location>
</feature>
<dbReference type="FunFam" id="3.40.50.11980:FF:000001">
    <property type="entry name" value="ZC3H12A isoform 1"/>
    <property type="match status" value="1"/>
</dbReference>
<feature type="compositionally biased region" description="Polar residues" evidence="11">
    <location>
        <begin position="970"/>
        <end position="982"/>
    </location>
</feature>